<evidence type="ECO:0000256" key="1">
    <source>
        <dbReference type="ARBA" id="ARBA00001946"/>
    </source>
</evidence>
<evidence type="ECO:0000256" key="9">
    <source>
        <dbReference type="ARBA" id="ARBA00023052"/>
    </source>
</evidence>
<dbReference type="InterPro" id="IPR029061">
    <property type="entry name" value="THDP-binding"/>
</dbReference>
<comment type="cofactor">
    <cofactor evidence="3">
        <name>[4Fe-4S] cluster</name>
        <dbReference type="ChEBI" id="CHEBI:49883"/>
    </cofactor>
</comment>
<keyword evidence="7" id="KW-0408">Iron</keyword>
<evidence type="ECO:0000256" key="8">
    <source>
        <dbReference type="ARBA" id="ARBA00023014"/>
    </source>
</evidence>
<dbReference type="InterPro" id="IPR011766">
    <property type="entry name" value="TPP_enzyme_TPP-bd"/>
</dbReference>
<evidence type="ECO:0000256" key="6">
    <source>
        <dbReference type="ARBA" id="ARBA00023002"/>
    </source>
</evidence>
<dbReference type="GO" id="GO:0030976">
    <property type="term" value="F:thiamine pyrophosphate binding"/>
    <property type="evidence" value="ECO:0007669"/>
    <property type="project" value="InterPro"/>
</dbReference>
<evidence type="ECO:0000256" key="7">
    <source>
        <dbReference type="ARBA" id="ARBA00023004"/>
    </source>
</evidence>
<dbReference type="AlphaFoldDB" id="A0A7C5V185"/>
<keyword evidence="6" id="KW-0560">Oxidoreductase</keyword>
<evidence type="ECO:0000256" key="4">
    <source>
        <dbReference type="ARBA" id="ARBA00022723"/>
    </source>
</evidence>
<dbReference type="SUPFAM" id="SSF52518">
    <property type="entry name" value="Thiamin diphosphate-binding fold (THDP-binding)"/>
    <property type="match status" value="1"/>
</dbReference>
<reference evidence="12" key="1">
    <citation type="journal article" date="2020" name="mSystems">
        <title>Genome- and Community-Level Interaction Insights into Carbon Utilization and Element Cycling Functions of Hydrothermarchaeota in Hydrothermal Sediment.</title>
        <authorList>
            <person name="Zhou Z."/>
            <person name="Liu Y."/>
            <person name="Xu W."/>
            <person name="Pan J."/>
            <person name="Luo Z.H."/>
            <person name="Li M."/>
        </authorList>
    </citation>
    <scope>NUCLEOTIDE SEQUENCE [LARGE SCALE GENOMIC DNA]</scope>
    <source>
        <strain evidence="12">SpSt-102</strain>
    </source>
</reference>
<keyword evidence="5" id="KW-0460">Magnesium</keyword>
<dbReference type="PANTHER" id="PTHR48084:SF4">
    <property type="entry name" value="2-OXOGLUTARATE OXIDOREDUCTASE SUBUNIT KORB"/>
    <property type="match status" value="1"/>
</dbReference>
<feature type="domain" description="Pyruvate ferredoxin oxidoreductase beta subunit C-terminal" evidence="11">
    <location>
        <begin position="204"/>
        <end position="259"/>
    </location>
</feature>
<evidence type="ECO:0000256" key="3">
    <source>
        <dbReference type="ARBA" id="ARBA00001966"/>
    </source>
</evidence>
<dbReference type="PANTHER" id="PTHR48084">
    <property type="entry name" value="2-OXOGLUTARATE OXIDOREDUCTASE SUBUNIT KORB-RELATED"/>
    <property type="match status" value="1"/>
</dbReference>
<dbReference type="InterPro" id="IPR051457">
    <property type="entry name" value="2-oxoacid:Fd_oxidoreductase"/>
</dbReference>
<dbReference type="Pfam" id="PF02775">
    <property type="entry name" value="TPP_enzyme_C"/>
    <property type="match status" value="1"/>
</dbReference>
<evidence type="ECO:0000256" key="2">
    <source>
        <dbReference type="ARBA" id="ARBA00001964"/>
    </source>
</evidence>
<comment type="cofactor">
    <cofactor evidence="2">
        <name>thiamine diphosphate</name>
        <dbReference type="ChEBI" id="CHEBI:58937"/>
    </cofactor>
</comment>
<proteinExistence type="predicted"/>
<feature type="domain" description="Thiamine pyrophosphate enzyme TPP-binding" evidence="10">
    <location>
        <begin position="49"/>
        <end position="196"/>
    </location>
</feature>
<gene>
    <name evidence="12" type="ORF">ENL71_03825</name>
</gene>
<evidence type="ECO:0000313" key="12">
    <source>
        <dbReference type="EMBL" id="HHS01650.1"/>
    </source>
</evidence>
<dbReference type="GO" id="GO:0045333">
    <property type="term" value="P:cellular respiration"/>
    <property type="evidence" value="ECO:0007669"/>
    <property type="project" value="UniProtKB-ARBA"/>
</dbReference>
<dbReference type="CDD" id="cd03375">
    <property type="entry name" value="TPP_OGFOR"/>
    <property type="match status" value="1"/>
</dbReference>
<comment type="cofactor">
    <cofactor evidence="1">
        <name>Mg(2+)</name>
        <dbReference type="ChEBI" id="CHEBI:18420"/>
    </cofactor>
</comment>
<evidence type="ECO:0000256" key="5">
    <source>
        <dbReference type="ARBA" id="ARBA00022842"/>
    </source>
</evidence>
<dbReference type="InterPro" id="IPR011896">
    <property type="entry name" value="OFOB"/>
</dbReference>
<name>A0A7C5V185_9FIRM</name>
<dbReference type="GO" id="GO:0016625">
    <property type="term" value="F:oxidoreductase activity, acting on the aldehyde or oxo group of donors, iron-sulfur protein as acceptor"/>
    <property type="evidence" value="ECO:0007669"/>
    <property type="project" value="UniProtKB-ARBA"/>
</dbReference>
<dbReference type="NCBIfam" id="TIGR02177">
    <property type="entry name" value="PorB_KorB"/>
    <property type="match status" value="1"/>
</dbReference>
<sequence>MKKILSDRKITWCPGCFNNVILHSFVNVLMELENEEKLDLKKVVTVTGIGCHGKIFDYLNISGFNALHGRAIPTAIGIKLANKELKVICFVGDGDVYAEGLDHLIHAARYNADVKVFVHNNQNFALTVGQSTPTSEKGFKSKVRPEGEREEPMNPVALMLVSRASFVGRAFVLETQQLKDIMKEAIIHKGFSFVDILQPCIVFHNTTEFLRNHCYKIKTPRSFEEALKLAFEWNYNINENAKIPIGIFWKEERETFEEKEGIKDGFWKRKNSVNFESLIKKFLV</sequence>
<dbReference type="EMBL" id="DRUZ01000045">
    <property type="protein sequence ID" value="HHS01650.1"/>
    <property type="molecule type" value="Genomic_DNA"/>
</dbReference>
<keyword evidence="9" id="KW-0786">Thiamine pyrophosphate</keyword>
<keyword evidence="8" id="KW-0411">Iron-sulfur</keyword>
<dbReference type="Gene3D" id="3.40.50.970">
    <property type="match status" value="1"/>
</dbReference>
<keyword evidence="4" id="KW-0479">Metal-binding</keyword>
<comment type="caution">
    <text evidence="12">The sequence shown here is derived from an EMBL/GenBank/DDBJ whole genome shotgun (WGS) entry which is preliminary data.</text>
</comment>
<protein>
    <submittedName>
        <fullName evidence="12">2-oxoacid:ferredoxin oxidoreductase subunit beta</fullName>
    </submittedName>
</protein>
<accession>A0A7C5V185</accession>
<dbReference type="InterPro" id="IPR032686">
    <property type="entry name" value="PFO_beta_C"/>
</dbReference>
<evidence type="ECO:0000259" key="10">
    <source>
        <dbReference type="Pfam" id="PF02775"/>
    </source>
</evidence>
<dbReference type="Pfam" id="PF12367">
    <property type="entry name" value="PFO_beta_C"/>
    <property type="match status" value="1"/>
</dbReference>
<organism evidence="12">
    <name type="scientific">Caldicellulosiruptor owensensis</name>
    <dbReference type="NCBI Taxonomy" id="55205"/>
    <lineage>
        <taxon>Bacteria</taxon>
        <taxon>Bacillati</taxon>
        <taxon>Bacillota</taxon>
        <taxon>Bacillota incertae sedis</taxon>
        <taxon>Caldicellulosiruptorales</taxon>
        <taxon>Caldicellulosiruptoraceae</taxon>
        <taxon>Caldicellulosiruptor</taxon>
    </lineage>
</organism>
<dbReference type="GO" id="GO:0046872">
    <property type="term" value="F:metal ion binding"/>
    <property type="evidence" value="ECO:0007669"/>
    <property type="project" value="UniProtKB-KW"/>
</dbReference>
<dbReference type="GO" id="GO:0051536">
    <property type="term" value="F:iron-sulfur cluster binding"/>
    <property type="evidence" value="ECO:0007669"/>
    <property type="project" value="UniProtKB-KW"/>
</dbReference>
<evidence type="ECO:0000259" key="11">
    <source>
        <dbReference type="Pfam" id="PF12367"/>
    </source>
</evidence>